<dbReference type="OrthoDB" id="10029630at2759"/>
<feature type="active site" description="Proton donor 1" evidence="5">
    <location>
        <position position="521"/>
    </location>
</feature>
<feature type="glycosylation site" description="N-linked (GlcNAc...) asparagine" evidence="11">
    <location>
        <position position="317"/>
    </location>
</feature>
<name>A0A443SKE6_9ACAR</name>
<evidence type="ECO:0000313" key="16">
    <source>
        <dbReference type="Proteomes" id="UP000288716"/>
    </source>
</evidence>
<keyword evidence="14" id="KW-0378">Hydrolase</keyword>
<dbReference type="GO" id="GO:0006508">
    <property type="term" value="P:proteolysis"/>
    <property type="evidence" value="ECO:0007669"/>
    <property type="project" value="UniProtKB-KW"/>
</dbReference>
<keyword evidence="4 6" id="KW-0325">Glycoprotein</keyword>
<evidence type="ECO:0000256" key="11">
    <source>
        <dbReference type="PIRSR" id="PIRSR601548-5"/>
    </source>
</evidence>
<comment type="caution">
    <text evidence="13">Lacks conserved residue(s) required for the propagation of feature annotation.</text>
</comment>
<reference evidence="15 16" key="1">
    <citation type="journal article" date="2018" name="Gigascience">
        <title>Genomes of trombidid mites reveal novel predicted allergens and laterally-transferred genes associated with secondary metabolism.</title>
        <authorList>
            <person name="Dong X."/>
            <person name="Chaisiri K."/>
            <person name="Xia D."/>
            <person name="Armstrong S.D."/>
            <person name="Fang Y."/>
            <person name="Donnelly M.J."/>
            <person name="Kadowaki T."/>
            <person name="McGarry J.W."/>
            <person name="Darby A.C."/>
            <person name="Makepeace B.L."/>
        </authorList>
    </citation>
    <scope>NUCLEOTIDE SEQUENCE [LARGE SCALE GENOMIC DNA]</scope>
    <source>
        <strain evidence="15">UoL-UT</strain>
    </source>
</reference>
<dbReference type="CDD" id="cd06461">
    <property type="entry name" value="M2_ACE"/>
    <property type="match status" value="1"/>
</dbReference>
<evidence type="ECO:0000256" key="4">
    <source>
        <dbReference type="ARBA" id="ARBA00023180"/>
    </source>
</evidence>
<keyword evidence="2" id="KW-0732">Signal</keyword>
<evidence type="ECO:0000313" key="15">
    <source>
        <dbReference type="EMBL" id="RWS28006.1"/>
    </source>
</evidence>
<feature type="binding site" evidence="12">
    <location>
        <position position="403"/>
    </location>
    <ligand>
        <name>Zn(2+)</name>
        <dbReference type="ChEBI" id="CHEBI:29105"/>
        <label>2</label>
        <note>catalytic</note>
    </ligand>
</feature>
<evidence type="ECO:0000256" key="9">
    <source>
        <dbReference type="PIRSR" id="PIRSR601548-3"/>
    </source>
</evidence>
<keyword evidence="14" id="KW-0121">Carboxypeptidase</keyword>
<comment type="cofactor">
    <cofactor evidence="14">
        <name>Zn(2+)</name>
        <dbReference type="ChEBI" id="CHEBI:29105"/>
    </cofactor>
    <text evidence="14">Binds 1 zinc ion per subunit.</text>
</comment>
<dbReference type="GO" id="GO:0046872">
    <property type="term" value="F:metal ion binding"/>
    <property type="evidence" value="ECO:0007669"/>
    <property type="project" value="UniProtKB-KW"/>
</dbReference>
<dbReference type="EC" id="3.4.-.-" evidence="14"/>
<dbReference type="EMBL" id="NCKV01001631">
    <property type="protein sequence ID" value="RWS28006.1"/>
    <property type="molecule type" value="Genomic_DNA"/>
</dbReference>
<feature type="glycosylation site" description="N-linked (GlcNAc...) asparagine" evidence="6">
    <location>
        <position position="51"/>
    </location>
</feature>
<evidence type="ECO:0000256" key="2">
    <source>
        <dbReference type="ARBA" id="ARBA00022729"/>
    </source>
</evidence>
<feature type="binding site" evidence="9">
    <location>
        <position position="403"/>
    </location>
    <ligand>
        <name>Zn(2+)</name>
        <dbReference type="ChEBI" id="CHEBI:29105"/>
        <label>1</label>
        <note>catalytic</note>
    </ligand>
</feature>
<feature type="non-terminal residue" evidence="15">
    <location>
        <position position="614"/>
    </location>
</feature>
<keyword evidence="3 10" id="KW-1015">Disulfide bond</keyword>
<feature type="disulfide bond" evidence="10">
    <location>
        <begin position="546"/>
        <end position="560"/>
    </location>
</feature>
<evidence type="ECO:0000256" key="7">
    <source>
        <dbReference type="PIRSR" id="PIRSR601548-11"/>
    </source>
</evidence>
<evidence type="ECO:0000256" key="10">
    <source>
        <dbReference type="PIRSR" id="PIRSR601548-4"/>
    </source>
</evidence>
<feature type="glycosylation site" description="N-linked (GlcNAc...) asparagine; partial" evidence="6">
    <location>
        <position position="151"/>
    </location>
</feature>
<evidence type="ECO:0000256" key="8">
    <source>
        <dbReference type="PIRSR" id="PIRSR601548-2"/>
    </source>
</evidence>
<dbReference type="GO" id="GO:0008241">
    <property type="term" value="F:peptidyl-dipeptidase activity"/>
    <property type="evidence" value="ECO:0007669"/>
    <property type="project" value="InterPro"/>
</dbReference>
<evidence type="ECO:0000256" key="3">
    <source>
        <dbReference type="ARBA" id="ARBA00023157"/>
    </source>
</evidence>
<dbReference type="GO" id="GO:0008237">
    <property type="term" value="F:metallopeptidase activity"/>
    <property type="evidence" value="ECO:0007669"/>
    <property type="project" value="UniProtKB-KW"/>
</dbReference>
<feature type="binding site" evidence="12">
    <location>
        <position position="407"/>
    </location>
    <ligand>
        <name>Zn(2+)</name>
        <dbReference type="ChEBI" id="CHEBI:29105"/>
        <label>2</label>
        <note>catalytic</note>
    </ligand>
</feature>
<keyword evidence="9 14" id="KW-0862">Zinc</keyword>
<keyword evidence="16" id="KW-1185">Reference proteome</keyword>
<evidence type="ECO:0000256" key="6">
    <source>
        <dbReference type="PIRSR" id="PIRSR601548-10"/>
    </source>
</evidence>
<sequence>MLLLAVLYLSFCSAFDYKSESDAAKFIDQLNEETVKYYSDDVTAEWNWATNTTDHNRNLSVNLICNFVAAIFCSCNKVQSRLKYYAFQKEKWKTVILFDFKNFKDPLLRRQFEKYSVLGEAALDKKAQQKFTEIVTEMEAIYSSAKISVGNKQNLSLEPDIVGIFKTERNYDTLKEVWLKWRQESGKQIGKYYGTYVQLGNEIAKKNSVAGLKFKDYGEYWLYPYDSLNIKDDVDRIWKQVEPYYKVLHAFVRMQLTKKYGAHVMPKDGTIPAHLLGDVWAQSWTNIFPLVNPYVNDTNDIDFEHEVNKKMVESGFNQTKMFKMAEEFFKSLGLGPLPDSFWKHSMISKPKDREVVCHASAVDFRNGLDFRRNYINFKDNAEYVLRVKQCTEVNMEDLKTVHHELGHIYYYMLYKDQPFILRDGANPVTTPEHLKRIGLLNHSHYRVNPSIFNYMLHMALDKIAFLPFGYFVDKWRWRVFSGNITKKEMNRKWWEYRLKYQGISPPVKRSDSDFDPGSKYHVAADSPFMGYFIAHILQFQFHRSLCNLDYDTYKLKPHLCDLSGNEMAGKKLRKVLSQGMSVPWKEQLKQLTNEEMSADALLEYFAPLYSDLKR</sequence>
<evidence type="ECO:0000256" key="14">
    <source>
        <dbReference type="RuleBase" id="RU361144"/>
    </source>
</evidence>
<gene>
    <name evidence="15" type="ORF">B4U80_03369</name>
</gene>
<feature type="active site" description="Proton acceptor 2" evidence="7">
    <location>
        <position position="404"/>
    </location>
</feature>
<dbReference type="PRINTS" id="PR00791">
    <property type="entry name" value="PEPDIPTASEA"/>
</dbReference>
<feature type="active site" description="Proton acceptor 1" evidence="5">
    <location>
        <position position="404"/>
    </location>
</feature>
<dbReference type="GO" id="GO:0005886">
    <property type="term" value="C:plasma membrane"/>
    <property type="evidence" value="ECO:0007669"/>
    <property type="project" value="TreeGrafter"/>
</dbReference>
<keyword evidence="9 14" id="KW-0479">Metal-binding</keyword>
<dbReference type="GO" id="GO:0004180">
    <property type="term" value="F:carboxypeptidase activity"/>
    <property type="evidence" value="ECO:0007669"/>
    <property type="project" value="UniProtKB-KW"/>
</dbReference>
<dbReference type="VEuPathDB" id="VectorBase:LDEU004033"/>
<dbReference type="Gene3D" id="1.10.1370.30">
    <property type="match status" value="2"/>
</dbReference>
<accession>A0A443SKE6</accession>
<feature type="active site" description="Proton donor 2" evidence="7">
    <location>
        <position position="521"/>
    </location>
</feature>
<dbReference type="PANTHER" id="PTHR10514">
    <property type="entry name" value="ANGIOTENSIN-CONVERTING ENZYME"/>
    <property type="match status" value="1"/>
</dbReference>
<dbReference type="InterPro" id="IPR001548">
    <property type="entry name" value="Peptidase_M2"/>
</dbReference>
<feature type="binding site" evidence="8">
    <location>
        <position position="225"/>
    </location>
    <ligand>
        <name>chloride</name>
        <dbReference type="ChEBI" id="CHEBI:17996"/>
        <label>1</label>
    </ligand>
</feature>
<dbReference type="SUPFAM" id="SSF55486">
    <property type="entry name" value="Metalloproteases ('zincins'), catalytic domain"/>
    <property type="match status" value="1"/>
</dbReference>
<dbReference type="Proteomes" id="UP000288716">
    <property type="component" value="Unassembled WGS sequence"/>
</dbReference>
<dbReference type="PANTHER" id="PTHR10514:SF27">
    <property type="entry name" value="ANGIOTENSIN-CONVERTING ENZYME"/>
    <property type="match status" value="1"/>
</dbReference>
<keyword evidence="14" id="KW-0482">Metalloprotease</keyword>
<proteinExistence type="inferred from homology"/>
<dbReference type="PROSITE" id="PS52011">
    <property type="entry name" value="PEPTIDASE_M2"/>
    <property type="match status" value="1"/>
</dbReference>
<comment type="similarity">
    <text evidence="1 13 14">Belongs to the peptidase M2 family.</text>
</comment>
<protein>
    <recommendedName>
        <fullName evidence="14">Angiotensin-converting enzyme</fullName>
        <ecNumber evidence="14">3.4.-.-</ecNumber>
    </recommendedName>
</protein>
<evidence type="ECO:0000256" key="1">
    <source>
        <dbReference type="ARBA" id="ARBA00008139"/>
    </source>
</evidence>
<evidence type="ECO:0000256" key="12">
    <source>
        <dbReference type="PIRSR" id="PIRSR601548-8"/>
    </source>
</evidence>
<dbReference type="Pfam" id="PF01401">
    <property type="entry name" value="Peptidase_M2"/>
    <property type="match status" value="1"/>
</dbReference>
<feature type="binding site" evidence="9">
    <location>
        <position position="407"/>
    </location>
    <ligand>
        <name>Zn(2+)</name>
        <dbReference type="ChEBI" id="CHEBI:29105"/>
        <label>1</label>
        <note>catalytic</note>
    </ligand>
</feature>
<dbReference type="AlphaFoldDB" id="A0A443SKE6"/>
<organism evidence="15 16">
    <name type="scientific">Leptotrombidium deliense</name>
    <dbReference type="NCBI Taxonomy" id="299467"/>
    <lineage>
        <taxon>Eukaryota</taxon>
        <taxon>Metazoa</taxon>
        <taxon>Ecdysozoa</taxon>
        <taxon>Arthropoda</taxon>
        <taxon>Chelicerata</taxon>
        <taxon>Arachnida</taxon>
        <taxon>Acari</taxon>
        <taxon>Acariformes</taxon>
        <taxon>Trombidiformes</taxon>
        <taxon>Prostigmata</taxon>
        <taxon>Anystina</taxon>
        <taxon>Parasitengona</taxon>
        <taxon>Trombiculoidea</taxon>
        <taxon>Trombiculidae</taxon>
        <taxon>Leptotrombidium</taxon>
    </lineage>
</organism>
<comment type="caution">
    <text evidence="15">The sequence shown here is derived from an EMBL/GenBank/DDBJ whole genome shotgun (WGS) entry which is preliminary data.</text>
</comment>
<keyword evidence="14" id="KW-0645">Protease</keyword>
<feature type="disulfide bond" evidence="10">
    <location>
        <begin position="357"/>
        <end position="390"/>
    </location>
</feature>
<evidence type="ECO:0000256" key="5">
    <source>
        <dbReference type="PIRSR" id="PIRSR601548-1"/>
    </source>
</evidence>
<evidence type="ECO:0000256" key="13">
    <source>
        <dbReference type="PROSITE-ProRule" id="PRU01355"/>
    </source>
</evidence>